<gene>
    <name evidence="2" type="primary">TRIR</name>
</gene>
<reference evidence="2" key="2">
    <citation type="submission" date="2025-09" db="UniProtKB">
        <authorList>
            <consortium name="Ensembl"/>
        </authorList>
    </citation>
    <scope>IDENTIFICATION</scope>
</reference>
<dbReference type="GeneTree" id="ENSGT00390000012267"/>
<feature type="compositionally biased region" description="Low complexity" evidence="1">
    <location>
        <begin position="14"/>
        <end position="38"/>
    </location>
</feature>
<dbReference type="PANTHER" id="PTHR34753">
    <property type="entry name" value="TELOMERASE RNA COMPONENT INTERACTING RNASE"/>
    <property type="match status" value="1"/>
</dbReference>
<protein>
    <recommendedName>
        <fullName evidence="4">Telomerase RNA component interacting RNase</fullName>
    </recommendedName>
</protein>
<proteinExistence type="predicted"/>
<dbReference type="PANTHER" id="PTHR34753:SF1">
    <property type="entry name" value="TELOMERASE RNA COMPONENT INTERACTING RNASE"/>
    <property type="match status" value="1"/>
</dbReference>
<accession>A0A8C8F312</accession>
<dbReference type="GO" id="GO:0008408">
    <property type="term" value="F:3'-5' exonuclease activity"/>
    <property type="evidence" value="ECO:0007669"/>
    <property type="project" value="InterPro"/>
</dbReference>
<dbReference type="AlphaFoldDB" id="A0A8C8F312"/>
<dbReference type="GO" id="GO:0008409">
    <property type="term" value="F:5'-3' exonuclease activity"/>
    <property type="evidence" value="ECO:0007669"/>
    <property type="project" value="InterPro"/>
</dbReference>
<feature type="compositionally biased region" description="Polar residues" evidence="1">
    <location>
        <begin position="75"/>
        <end position="92"/>
    </location>
</feature>
<sequence>MDPKRGYNRRHQNSSDSSSNSPGSPASPAPGVSKAAAANTFANDGSFMEMFKKKMEEEKRKKEMDQGCDDKSTADEGQSTQEKKTPSVTSFVRVSIGSPPTRARITVSVFYPLTQVGKRRGGSKLALKTGMVAKKQKVDPEMEGKGDAWTKYMAEVKKYKAHQCGDDDKTRPLVK</sequence>
<feature type="compositionally biased region" description="Basic and acidic residues" evidence="1">
    <location>
        <begin position="50"/>
        <end position="74"/>
    </location>
</feature>
<dbReference type="Proteomes" id="UP000694402">
    <property type="component" value="Unassembled WGS sequence"/>
</dbReference>
<evidence type="ECO:0000313" key="2">
    <source>
        <dbReference type="Ensembl" id="ENSOTSP00005028868.2"/>
    </source>
</evidence>
<feature type="region of interest" description="Disordered" evidence="1">
    <location>
        <begin position="1"/>
        <end position="95"/>
    </location>
</feature>
<reference evidence="2" key="1">
    <citation type="submission" date="2025-08" db="UniProtKB">
        <authorList>
            <consortium name="Ensembl"/>
        </authorList>
    </citation>
    <scope>IDENTIFICATION</scope>
</reference>
<organism evidence="2 3">
    <name type="scientific">Oncorhynchus tshawytscha</name>
    <name type="common">Chinook salmon</name>
    <name type="synonym">Salmo tshawytscha</name>
    <dbReference type="NCBI Taxonomy" id="74940"/>
    <lineage>
        <taxon>Eukaryota</taxon>
        <taxon>Metazoa</taxon>
        <taxon>Chordata</taxon>
        <taxon>Craniata</taxon>
        <taxon>Vertebrata</taxon>
        <taxon>Euteleostomi</taxon>
        <taxon>Actinopterygii</taxon>
        <taxon>Neopterygii</taxon>
        <taxon>Teleostei</taxon>
        <taxon>Protacanthopterygii</taxon>
        <taxon>Salmoniformes</taxon>
        <taxon>Salmonidae</taxon>
        <taxon>Salmoninae</taxon>
        <taxon>Oncorhynchus</taxon>
    </lineage>
</organism>
<evidence type="ECO:0000313" key="3">
    <source>
        <dbReference type="Proteomes" id="UP000694402"/>
    </source>
</evidence>
<evidence type="ECO:0008006" key="4">
    <source>
        <dbReference type="Google" id="ProtNLM"/>
    </source>
</evidence>
<dbReference type="InterPro" id="IPR038838">
    <property type="entry name" value="TRIR"/>
</dbReference>
<name>A0A8C8F312_ONCTS</name>
<feature type="compositionally biased region" description="Basic residues" evidence="1">
    <location>
        <begin position="1"/>
        <end position="12"/>
    </location>
</feature>
<evidence type="ECO:0000256" key="1">
    <source>
        <dbReference type="SAM" id="MobiDB-lite"/>
    </source>
</evidence>
<dbReference type="Ensembl" id="ENSOTST00005031201.2">
    <property type="protein sequence ID" value="ENSOTSP00005028868.2"/>
    <property type="gene ID" value="ENSOTSG00005013560.2"/>
</dbReference>
<keyword evidence="3" id="KW-1185">Reference proteome</keyword>